<comment type="caution">
    <text evidence="1">The sequence shown here is derived from an EMBL/GenBank/DDBJ whole genome shotgun (WGS) entry which is preliminary data.</text>
</comment>
<protein>
    <submittedName>
        <fullName evidence="1">Uncharacterized protein</fullName>
    </submittedName>
</protein>
<sequence>MFWPRYGQTHCHSPLDWEAVSSLGIQRISKMQDGVHHGFEPEFCIRRRTPRNIFKSRQRQRSQAGLHRILVSAAKQSRANTLSLPIAMNRKLPNVKLMIQNFGIQKSDQVVLRLTCPQI</sequence>
<dbReference type="AlphaFoldDB" id="A0A171KW17"/>
<gene>
    <name evidence="1" type="ORF">AAV32_01905</name>
</gene>
<reference evidence="1 2" key="1">
    <citation type="submission" date="2015-04" db="EMBL/GenBank/DDBJ databases">
        <title>Genome sequence of Kerstersia gyiorum CG1.</title>
        <authorList>
            <person name="Greninger A.L."/>
            <person name="Kozyreva V."/>
            <person name="Chaturvedi V."/>
        </authorList>
    </citation>
    <scope>NUCLEOTIDE SEQUENCE [LARGE SCALE GENOMIC DNA]</scope>
    <source>
        <strain evidence="1 2">CG1</strain>
    </source>
</reference>
<dbReference type="EMBL" id="LBNE01000001">
    <property type="protein sequence ID" value="KKO73084.1"/>
    <property type="molecule type" value="Genomic_DNA"/>
</dbReference>
<organism evidence="1 2">
    <name type="scientific">Kerstersia gyiorum</name>
    <dbReference type="NCBI Taxonomy" id="206506"/>
    <lineage>
        <taxon>Bacteria</taxon>
        <taxon>Pseudomonadati</taxon>
        <taxon>Pseudomonadota</taxon>
        <taxon>Betaproteobacteria</taxon>
        <taxon>Burkholderiales</taxon>
        <taxon>Alcaligenaceae</taxon>
        <taxon>Kerstersia</taxon>
    </lineage>
</organism>
<proteinExistence type="predicted"/>
<evidence type="ECO:0000313" key="1">
    <source>
        <dbReference type="EMBL" id="KKO73084.1"/>
    </source>
</evidence>
<keyword evidence="2" id="KW-1185">Reference proteome</keyword>
<accession>A0A171KW17</accession>
<dbReference type="Proteomes" id="UP000078084">
    <property type="component" value="Unassembled WGS sequence"/>
</dbReference>
<name>A0A171KW17_9BURK</name>
<evidence type="ECO:0000313" key="2">
    <source>
        <dbReference type="Proteomes" id="UP000078084"/>
    </source>
</evidence>